<proteinExistence type="predicted"/>
<evidence type="ECO:0000313" key="3">
    <source>
        <dbReference type="Proteomes" id="UP000825679"/>
    </source>
</evidence>
<keyword evidence="1" id="KW-0732">Signal</keyword>
<evidence type="ECO:0000313" key="2">
    <source>
        <dbReference type="EMBL" id="QZA78470.1"/>
    </source>
</evidence>
<name>A0ABX8Z9I4_9NEIS</name>
<evidence type="ECO:0000256" key="1">
    <source>
        <dbReference type="SAM" id="SignalP"/>
    </source>
</evidence>
<organism evidence="2 3">
    <name type="scientific">Deefgea tanakiae</name>
    <dbReference type="NCBI Taxonomy" id="2865840"/>
    <lineage>
        <taxon>Bacteria</taxon>
        <taxon>Pseudomonadati</taxon>
        <taxon>Pseudomonadota</taxon>
        <taxon>Betaproteobacteria</taxon>
        <taxon>Neisseriales</taxon>
        <taxon>Chitinibacteraceae</taxon>
        <taxon>Deefgea</taxon>
    </lineage>
</organism>
<accession>A0ABX8Z9I4</accession>
<dbReference type="EMBL" id="CP081150">
    <property type="protein sequence ID" value="QZA78470.1"/>
    <property type="molecule type" value="Genomic_DNA"/>
</dbReference>
<keyword evidence="3" id="KW-1185">Reference proteome</keyword>
<feature type="chain" id="PRO_5045659664" evidence="1">
    <location>
        <begin position="17"/>
        <end position="311"/>
    </location>
</feature>
<feature type="signal peptide" evidence="1">
    <location>
        <begin position="1"/>
        <end position="16"/>
    </location>
</feature>
<dbReference type="RefSeq" id="WP_221007002.1">
    <property type="nucleotide sequence ID" value="NZ_CP081150.1"/>
</dbReference>
<sequence length="311" mass="34796">MKLAALSLLISISVMASESPVKLTEYQFKESKLANYTPQNGYVNSSISALKNEKKPIEQFDSLHTPVSADSPLSAANALAALSILAGGGANVEYQTKYLVKNNDQYMLIIQPMLGSPSNMLIEHYLQLDTNYKVTEENGSKVHRFSFADSRMVDTRPWNQKLAMYVTPELSPQIVDHFFANTSVFYKTTVANNDCKQLQSDISKTIPNFGYGDGMVERKIGLTDKSALMFKIKIDKKNRVDFTIDPLAQDGKCLVYIRSYATTAQDNKFDFDEQILKTVALINQLVSKQNIDLSAIEVVLPPQRPTDKRTN</sequence>
<protein>
    <submittedName>
        <fullName evidence="2">Uncharacterized protein</fullName>
    </submittedName>
</protein>
<gene>
    <name evidence="2" type="ORF">K4H28_03375</name>
</gene>
<dbReference type="Proteomes" id="UP000825679">
    <property type="component" value="Chromosome"/>
</dbReference>
<reference evidence="2 3" key="1">
    <citation type="submission" date="2021-08" db="EMBL/GenBank/DDBJ databases">
        <title>complete genome sequencing of Deefgea sp. D25.</title>
        <authorList>
            <person name="Bae J.-W."/>
            <person name="Gim D.-H."/>
        </authorList>
    </citation>
    <scope>NUCLEOTIDE SEQUENCE [LARGE SCALE GENOMIC DNA]</scope>
    <source>
        <strain evidence="2 3">D25</strain>
    </source>
</reference>